<keyword evidence="8" id="KW-0133">Cell shape</keyword>
<evidence type="ECO:0000256" key="21">
    <source>
        <dbReference type="SAM" id="MobiDB-lite"/>
    </source>
</evidence>
<dbReference type="Proteomes" id="UP001298424">
    <property type="component" value="Unassembled WGS sequence"/>
</dbReference>
<evidence type="ECO:0000256" key="17">
    <source>
        <dbReference type="ARBA" id="ARBA00041185"/>
    </source>
</evidence>
<evidence type="ECO:0000256" key="7">
    <source>
        <dbReference type="ARBA" id="ARBA00022692"/>
    </source>
</evidence>
<accession>A0ABS9NK56</accession>
<dbReference type="RefSeq" id="WP_238745251.1">
    <property type="nucleotide sequence ID" value="NZ_JAKOOW010000006.1"/>
</dbReference>
<keyword evidence="9" id="KW-0573">Peptidoglycan synthesis</keyword>
<keyword evidence="4" id="KW-0132">Cell division</keyword>
<comment type="catalytic activity">
    <reaction evidence="20">
        <text>[GlcNAc-(1-&gt;4)-Mur2Ac(oyl-L-Ala-gamma-D-Glu-L-Lys-D-Ala-D-Ala)](n)-di-trans,octa-cis-undecaprenyl diphosphate + beta-D-GlcNAc-(1-&gt;4)-Mur2Ac(oyl-L-Ala-gamma-D-Glu-L-Lys-D-Ala-D-Ala)-di-trans,octa-cis-undecaprenyl diphosphate = [GlcNAc-(1-&gt;4)-Mur2Ac(oyl-L-Ala-gamma-D-Glu-L-Lys-D-Ala-D-Ala)](n+1)-di-trans,octa-cis-undecaprenyl diphosphate + di-trans,octa-cis-undecaprenyl diphosphate + H(+)</text>
        <dbReference type="Rhea" id="RHEA:23708"/>
        <dbReference type="Rhea" id="RHEA-COMP:9602"/>
        <dbReference type="Rhea" id="RHEA-COMP:9603"/>
        <dbReference type="ChEBI" id="CHEBI:15378"/>
        <dbReference type="ChEBI" id="CHEBI:58405"/>
        <dbReference type="ChEBI" id="CHEBI:60033"/>
        <dbReference type="ChEBI" id="CHEBI:78435"/>
        <dbReference type="EC" id="2.4.99.28"/>
    </reaction>
</comment>
<evidence type="ECO:0000256" key="5">
    <source>
        <dbReference type="ARBA" id="ARBA00022676"/>
    </source>
</evidence>
<proteinExistence type="inferred from homology"/>
<feature type="transmembrane region" description="Helical" evidence="22">
    <location>
        <begin position="32"/>
        <end position="53"/>
    </location>
</feature>
<evidence type="ECO:0000256" key="9">
    <source>
        <dbReference type="ARBA" id="ARBA00022984"/>
    </source>
</evidence>
<evidence type="ECO:0000256" key="18">
    <source>
        <dbReference type="ARBA" id="ARBA00041418"/>
    </source>
</evidence>
<keyword evidence="6" id="KW-0808">Transferase</keyword>
<feature type="region of interest" description="Disordered" evidence="21">
    <location>
        <begin position="396"/>
        <end position="417"/>
    </location>
</feature>
<keyword evidence="5" id="KW-0328">Glycosyltransferase</keyword>
<dbReference type="PANTHER" id="PTHR30474:SF2">
    <property type="entry name" value="PEPTIDOGLYCAN GLYCOSYLTRANSFERASE FTSW-RELATED"/>
    <property type="match status" value="1"/>
</dbReference>
<evidence type="ECO:0000256" key="3">
    <source>
        <dbReference type="ARBA" id="ARBA00022475"/>
    </source>
</evidence>
<keyword evidence="13" id="KW-0961">Cell wall biogenesis/degradation</keyword>
<evidence type="ECO:0000256" key="15">
    <source>
        <dbReference type="ARBA" id="ARBA00033270"/>
    </source>
</evidence>
<evidence type="ECO:0000256" key="6">
    <source>
        <dbReference type="ARBA" id="ARBA00022679"/>
    </source>
</evidence>
<evidence type="ECO:0000256" key="2">
    <source>
        <dbReference type="ARBA" id="ARBA00004752"/>
    </source>
</evidence>
<feature type="transmembrane region" description="Helical" evidence="22">
    <location>
        <begin position="325"/>
        <end position="350"/>
    </location>
</feature>
<dbReference type="EMBL" id="JAKOOW010000006">
    <property type="protein sequence ID" value="MCG6503175.1"/>
    <property type="molecule type" value="Genomic_DNA"/>
</dbReference>
<dbReference type="NCBIfam" id="TIGR02614">
    <property type="entry name" value="ftsW"/>
    <property type="match status" value="1"/>
</dbReference>
<keyword evidence="10 22" id="KW-1133">Transmembrane helix</keyword>
<evidence type="ECO:0000256" key="13">
    <source>
        <dbReference type="ARBA" id="ARBA00023316"/>
    </source>
</evidence>
<evidence type="ECO:0000256" key="22">
    <source>
        <dbReference type="SAM" id="Phobius"/>
    </source>
</evidence>
<feature type="transmembrane region" description="Helical" evidence="22">
    <location>
        <begin position="175"/>
        <end position="200"/>
    </location>
</feature>
<evidence type="ECO:0000313" key="24">
    <source>
        <dbReference type="Proteomes" id="UP001298424"/>
    </source>
</evidence>
<keyword evidence="11 22" id="KW-0472">Membrane</keyword>
<gene>
    <name evidence="23" type="primary">ftsW</name>
    <name evidence="23" type="ORF">MB824_01485</name>
</gene>
<evidence type="ECO:0000256" key="8">
    <source>
        <dbReference type="ARBA" id="ARBA00022960"/>
    </source>
</evidence>
<evidence type="ECO:0000256" key="4">
    <source>
        <dbReference type="ARBA" id="ARBA00022618"/>
    </source>
</evidence>
<evidence type="ECO:0000256" key="14">
    <source>
        <dbReference type="ARBA" id="ARBA00032370"/>
    </source>
</evidence>
<feature type="transmembrane region" description="Helical" evidence="22">
    <location>
        <begin position="207"/>
        <end position="225"/>
    </location>
</feature>
<dbReference type="PANTHER" id="PTHR30474">
    <property type="entry name" value="CELL CYCLE PROTEIN"/>
    <property type="match status" value="1"/>
</dbReference>
<reference evidence="23 24" key="1">
    <citation type="submission" date="2022-02" db="EMBL/GenBank/DDBJ databases">
        <title>Genome sequence data of Kingella unionensis sp. nov. strain CICC 24913 (CCUG 75125).</title>
        <authorList>
            <person name="Xiao M."/>
        </authorList>
    </citation>
    <scope>NUCLEOTIDE SEQUENCE [LARGE SCALE GENOMIC DNA]</scope>
    <source>
        <strain evidence="23 24">CICC 24913</strain>
    </source>
</reference>
<dbReference type="EC" id="2.4.99.28" evidence="19"/>
<organism evidence="23 24">
    <name type="scientific">Kingella pumchi</name>
    <dbReference type="NCBI Taxonomy" id="2779506"/>
    <lineage>
        <taxon>Bacteria</taxon>
        <taxon>Pseudomonadati</taxon>
        <taxon>Pseudomonadota</taxon>
        <taxon>Betaproteobacteria</taxon>
        <taxon>Neisseriales</taxon>
        <taxon>Neisseriaceae</taxon>
        <taxon>Kingella</taxon>
    </lineage>
</organism>
<sequence>MNPITRFFHYCSDESNLFNRNLQKNGDVYDQTLLWVLLGLLGLGLVMVFSASASQLDPHNFDQRTVYLFKQAKFVLFGLVLCVWLIAKVPMWIWQRSTKYILVLLLLLMCFVPFLGETVNGARRWLSLGFIKIQPSELFKLVTIMYMASFLKRKLNVLDDFKRVSWVALPTGVGIGLIYATRDLGSALVVFAIVVALLFIANLPWRWFLLILGAGVSLAVLVIATTDFRLRRFEVALTPWIDANGTGFQGLGSLLSMESGGLFGKGLGKAIFKRGFLPEAHTDFILAVIGEELGLITVALLIFTYLWIVWRALSIGKMARDQNMYFNAFIATGIGVWVAAQSFINIGVNIGLLPNKGLTLPLVSYGGSSLLVMMAAFTMLLRVDYETRRSMRGYDDVLDPRDRKQAQPEARAQGAKT</sequence>
<keyword evidence="3" id="KW-1003">Cell membrane</keyword>
<feature type="transmembrane region" description="Helical" evidence="22">
    <location>
        <begin position="74"/>
        <end position="94"/>
    </location>
</feature>
<evidence type="ECO:0000256" key="20">
    <source>
        <dbReference type="ARBA" id="ARBA00049902"/>
    </source>
</evidence>
<evidence type="ECO:0000256" key="12">
    <source>
        <dbReference type="ARBA" id="ARBA00023306"/>
    </source>
</evidence>
<dbReference type="InterPro" id="IPR013437">
    <property type="entry name" value="FtsW"/>
</dbReference>
<comment type="similarity">
    <text evidence="16">Belongs to the SEDS family. FtsW subfamily.</text>
</comment>
<keyword evidence="7 22" id="KW-0812">Transmembrane</keyword>
<dbReference type="Pfam" id="PF01098">
    <property type="entry name" value="FTSW_RODA_SPOVE"/>
    <property type="match status" value="1"/>
</dbReference>
<dbReference type="InterPro" id="IPR001182">
    <property type="entry name" value="FtsW/RodA"/>
</dbReference>
<feature type="transmembrane region" description="Helical" evidence="22">
    <location>
        <begin position="293"/>
        <end position="313"/>
    </location>
</feature>
<evidence type="ECO:0000313" key="23">
    <source>
        <dbReference type="EMBL" id="MCG6503175.1"/>
    </source>
</evidence>
<evidence type="ECO:0000256" key="11">
    <source>
        <dbReference type="ARBA" id="ARBA00023136"/>
    </source>
</evidence>
<evidence type="ECO:0000256" key="10">
    <source>
        <dbReference type="ARBA" id="ARBA00022989"/>
    </source>
</evidence>
<evidence type="ECO:0000256" key="19">
    <source>
        <dbReference type="ARBA" id="ARBA00044770"/>
    </source>
</evidence>
<keyword evidence="12" id="KW-0131">Cell cycle</keyword>
<comment type="caution">
    <text evidence="23">The sequence shown here is derived from an EMBL/GenBank/DDBJ whole genome shotgun (WGS) entry which is preliminary data.</text>
</comment>
<evidence type="ECO:0000256" key="16">
    <source>
        <dbReference type="ARBA" id="ARBA00038053"/>
    </source>
</evidence>
<feature type="compositionally biased region" description="Basic and acidic residues" evidence="21">
    <location>
        <begin position="396"/>
        <end position="406"/>
    </location>
</feature>
<keyword evidence="24" id="KW-1185">Reference proteome</keyword>
<protein>
    <recommendedName>
        <fullName evidence="17">Probable peptidoglycan glycosyltransferase FtsW</fullName>
        <ecNumber evidence="19">2.4.99.28</ecNumber>
    </recommendedName>
    <alternativeName>
        <fullName evidence="18">Cell division protein FtsW</fullName>
    </alternativeName>
    <alternativeName>
        <fullName evidence="15">Cell wall polymerase</fullName>
    </alternativeName>
    <alternativeName>
        <fullName evidence="14">Peptidoglycan polymerase</fullName>
    </alternativeName>
</protein>
<feature type="transmembrane region" description="Helical" evidence="22">
    <location>
        <begin position="362"/>
        <end position="383"/>
    </location>
</feature>
<comment type="pathway">
    <text evidence="2">Cell wall biogenesis; peptidoglycan biosynthesis.</text>
</comment>
<evidence type="ECO:0000256" key="1">
    <source>
        <dbReference type="ARBA" id="ARBA00004651"/>
    </source>
</evidence>
<comment type="subcellular location">
    <subcellularLocation>
        <location evidence="1">Cell membrane</location>
        <topology evidence="1">Multi-pass membrane protein</topology>
    </subcellularLocation>
</comment>
<feature type="transmembrane region" description="Helical" evidence="22">
    <location>
        <begin position="100"/>
        <end position="117"/>
    </location>
</feature>
<name>A0ABS9NK56_9NEIS</name>